<reference evidence="3 4" key="1">
    <citation type="submission" date="2019-03" db="EMBL/GenBank/DDBJ databases">
        <title>Genomic Encyclopedia of Type Strains, Phase IV (KMG-IV): sequencing the most valuable type-strain genomes for metagenomic binning, comparative biology and taxonomic classification.</title>
        <authorList>
            <person name="Goeker M."/>
        </authorList>
    </citation>
    <scope>NUCLEOTIDE SEQUENCE [LARGE SCALE GENOMIC DNA]</scope>
    <source>
        <strain evidence="3 4">DSM 29481</strain>
    </source>
</reference>
<sequence length="295" mass="32681">MKKHNGIKVTLIISIICVIIGAFCIGMGIVQNGDIAYLRVDNQTAPWWPFHGSFGIHLEEVAEDISKTKTFSQTFDDVDKLELNVAAVNTTIRVGDNNSLRFSNIYENQVSVSRSTNTMKVDVKNKHFLHKARLDITLKKEDLLKKLEIDASAGHLTVQGLRLKDLIVDGDATEVEMQKVQVSRKMELSAQAGSIDMKEMVSEHSEFDVQAGSIDVSGDLRGKTKIDCQAGSVNLYLQDKENQYGYQIKNEVGSVELGEQDYSGLSNEISVRNDAKNQLDIDCQAGSVEIAFDHA</sequence>
<dbReference type="EMBL" id="SMBP01000002">
    <property type="protein sequence ID" value="TCU63042.1"/>
    <property type="molecule type" value="Genomic_DNA"/>
</dbReference>
<evidence type="ECO:0000259" key="2">
    <source>
        <dbReference type="Pfam" id="PF13349"/>
    </source>
</evidence>
<comment type="caution">
    <text evidence="3">The sequence shown here is derived from an EMBL/GenBank/DDBJ whole genome shotgun (WGS) entry which is preliminary data.</text>
</comment>
<gene>
    <name evidence="3" type="ORF">EDD61_10242</name>
</gene>
<protein>
    <submittedName>
        <fullName evidence="3">Putative adhesin</fullName>
    </submittedName>
</protein>
<evidence type="ECO:0000313" key="4">
    <source>
        <dbReference type="Proteomes" id="UP000295773"/>
    </source>
</evidence>
<dbReference type="Pfam" id="PF13349">
    <property type="entry name" value="DUF4097"/>
    <property type="match status" value="1"/>
</dbReference>
<evidence type="ECO:0000256" key="1">
    <source>
        <dbReference type="SAM" id="Phobius"/>
    </source>
</evidence>
<name>A0A4V2VL98_9FIRM</name>
<evidence type="ECO:0000313" key="3">
    <source>
        <dbReference type="EMBL" id="TCU63042.1"/>
    </source>
</evidence>
<keyword evidence="1" id="KW-0472">Membrane</keyword>
<keyword evidence="4" id="KW-1185">Reference proteome</keyword>
<dbReference type="Proteomes" id="UP000295773">
    <property type="component" value="Unassembled WGS sequence"/>
</dbReference>
<dbReference type="RefSeq" id="WP_132223543.1">
    <property type="nucleotide sequence ID" value="NZ_JANKBG010000002.1"/>
</dbReference>
<dbReference type="Gene3D" id="2.160.20.120">
    <property type="match status" value="1"/>
</dbReference>
<organism evidence="3 4">
    <name type="scientific">Longicatena caecimuris</name>
    <dbReference type="NCBI Taxonomy" id="1796635"/>
    <lineage>
        <taxon>Bacteria</taxon>
        <taxon>Bacillati</taxon>
        <taxon>Bacillota</taxon>
        <taxon>Erysipelotrichia</taxon>
        <taxon>Erysipelotrichales</taxon>
        <taxon>Erysipelotrichaceae</taxon>
        <taxon>Longicatena</taxon>
    </lineage>
</organism>
<keyword evidence="1" id="KW-1133">Transmembrane helix</keyword>
<feature type="transmembrane region" description="Helical" evidence="1">
    <location>
        <begin position="9"/>
        <end position="30"/>
    </location>
</feature>
<dbReference type="InterPro" id="IPR025164">
    <property type="entry name" value="Toastrack_DUF4097"/>
</dbReference>
<accession>A0A4V2VL98</accession>
<proteinExistence type="predicted"/>
<dbReference type="AlphaFoldDB" id="A0A4V2VL98"/>
<feature type="domain" description="DUF4097" evidence="2">
    <location>
        <begin position="136"/>
        <end position="290"/>
    </location>
</feature>
<keyword evidence="1" id="KW-0812">Transmembrane</keyword>